<feature type="domain" description="TM2" evidence="6">
    <location>
        <begin position="101"/>
        <end position="133"/>
    </location>
</feature>
<dbReference type="InterPro" id="IPR007829">
    <property type="entry name" value="TM2"/>
</dbReference>
<keyword evidence="8" id="KW-1185">Reference proteome</keyword>
<evidence type="ECO:0000256" key="3">
    <source>
        <dbReference type="ARBA" id="ARBA00022989"/>
    </source>
</evidence>
<feature type="transmembrane region" description="Helical" evidence="5">
    <location>
        <begin position="153"/>
        <end position="173"/>
    </location>
</feature>
<keyword evidence="3 5" id="KW-1133">Transmembrane helix</keyword>
<dbReference type="Proteomes" id="UP000249829">
    <property type="component" value="Unassembled WGS sequence"/>
</dbReference>
<dbReference type="EMBL" id="KZ825101">
    <property type="protein sequence ID" value="PYI24776.1"/>
    <property type="molecule type" value="Genomic_DNA"/>
</dbReference>
<dbReference type="Pfam" id="PF05154">
    <property type="entry name" value="TM2"/>
    <property type="match status" value="1"/>
</dbReference>
<feature type="transmembrane region" description="Helical" evidence="5">
    <location>
        <begin position="125"/>
        <end position="141"/>
    </location>
</feature>
<evidence type="ECO:0000256" key="5">
    <source>
        <dbReference type="SAM" id="Phobius"/>
    </source>
</evidence>
<gene>
    <name evidence="7" type="ORF">BO99DRAFT_398256</name>
</gene>
<protein>
    <recommendedName>
        <fullName evidence="6">TM2 domain-containing protein</fullName>
    </recommendedName>
</protein>
<proteinExistence type="predicted"/>
<sequence>MDHELEKGLRHDEEAPEIRQLDPAFKKPKSWRCEVVECICSTLLLLGIGSLVTYFILRYIYGEREARLQEECGQAHEHLQARWGGFAERPMDNKCYRQERTAILLSMFLGFFGVDQWYAHHWALAIFKMSSGLMFLLIRNIPSTVLDRTDSCLLWAFLGLAYGLFMVATPVWWLTDTILWTVGGYYGTPGCPGGSGSWRY</sequence>
<evidence type="ECO:0000313" key="7">
    <source>
        <dbReference type="EMBL" id="PYI24776.1"/>
    </source>
</evidence>
<name>A0A2V5IWY8_ASPV1</name>
<evidence type="ECO:0000256" key="2">
    <source>
        <dbReference type="ARBA" id="ARBA00022692"/>
    </source>
</evidence>
<accession>A0A2V5IWY8</accession>
<evidence type="ECO:0000259" key="6">
    <source>
        <dbReference type="Pfam" id="PF05154"/>
    </source>
</evidence>
<evidence type="ECO:0000256" key="1">
    <source>
        <dbReference type="ARBA" id="ARBA00004141"/>
    </source>
</evidence>
<organism evidence="7 8">
    <name type="scientific">Aspergillus violaceofuscus (strain CBS 115571)</name>
    <dbReference type="NCBI Taxonomy" id="1450538"/>
    <lineage>
        <taxon>Eukaryota</taxon>
        <taxon>Fungi</taxon>
        <taxon>Dikarya</taxon>
        <taxon>Ascomycota</taxon>
        <taxon>Pezizomycotina</taxon>
        <taxon>Eurotiomycetes</taxon>
        <taxon>Eurotiomycetidae</taxon>
        <taxon>Eurotiales</taxon>
        <taxon>Aspergillaceae</taxon>
        <taxon>Aspergillus</taxon>
    </lineage>
</organism>
<comment type="subcellular location">
    <subcellularLocation>
        <location evidence="1">Membrane</location>
        <topology evidence="1">Multi-pass membrane protein</topology>
    </subcellularLocation>
</comment>
<keyword evidence="2 5" id="KW-0812">Transmembrane</keyword>
<keyword evidence="4 5" id="KW-0472">Membrane</keyword>
<dbReference type="AlphaFoldDB" id="A0A2V5IWY8"/>
<dbReference type="STRING" id="1450538.A0A2V5IWY8"/>
<dbReference type="GO" id="GO:0016020">
    <property type="term" value="C:membrane"/>
    <property type="evidence" value="ECO:0007669"/>
    <property type="project" value="UniProtKB-SubCell"/>
</dbReference>
<reference evidence="7 8" key="1">
    <citation type="submission" date="2018-02" db="EMBL/GenBank/DDBJ databases">
        <title>The genomes of Aspergillus section Nigri reveals drivers in fungal speciation.</title>
        <authorList>
            <consortium name="DOE Joint Genome Institute"/>
            <person name="Vesth T.C."/>
            <person name="Nybo J."/>
            <person name="Theobald S."/>
            <person name="Brandl J."/>
            <person name="Frisvad J.C."/>
            <person name="Nielsen K.F."/>
            <person name="Lyhne E.K."/>
            <person name="Kogle M.E."/>
            <person name="Kuo A."/>
            <person name="Riley R."/>
            <person name="Clum A."/>
            <person name="Nolan M."/>
            <person name="Lipzen A."/>
            <person name="Salamov A."/>
            <person name="Henrissat B."/>
            <person name="Wiebenga A."/>
            <person name="De vries R.P."/>
            <person name="Grigoriev I.V."/>
            <person name="Mortensen U.H."/>
            <person name="Andersen M.R."/>
            <person name="Baker S.E."/>
        </authorList>
    </citation>
    <scope>NUCLEOTIDE SEQUENCE [LARGE SCALE GENOMIC DNA]</scope>
    <source>
        <strain evidence="7 8">CBS 115571</strain>
    </source>
</reference>
<evidence type="ECO:0000256" key="4">
    <source>
        <dbReference type="ARBA" id="ARBA00023136"/>
    </source>
</evidence>
<feature type="transmembrane region" description="Helical" evidence="5">
    <location>
        <begin position="35"/>
        <end position="57"/>
    </location>
</feature>
<evidence type="ECO:0000313" key="8">
    <source>
        <dbReference type="Proteomes" id="UP000249829"/>
    </source>
</evidence>
<dbReference type="OMA" id="VECICST"/>